<dbReference type="eggNOG" id="COG3666">
    <property type="taxonomic scope" value="Bacteria"/>
</dbReference>
<dbReference type="STRING" id="313628.LNTAR_20643"/>
<dbReference type="PANTHER" id="PTHR33408:SF2">
    <property type="entry name" value="TRANSPOSASE DDE DOMAIN-CONTAINING PROTEIN"/>
    <property type="match status" value="1"/>
</dbReference>
<reference evidence="2 3" key="1">
    <citation type="journal article" date="2010" name="J. Bacteriol.">
        <title>Genome sequence of Lentisphaera araneosa HTCC2155T, the type species of the order Lentisphaerales in the phylum Lentisphaerae.</title>
        <authorList>
            <person name="Thrash J.C."/>
            <person name="Cho J.C."/>
            <person name="Vergin K.L."/>
            <person name="Morris R.M."/>
            <person name="Giovannoni S.J."/>
        </authorList>
    </citation>
    <scope>NUCLEOTIDE SEQUENCE [LARGE SCALE GENOMIC DNA]</scope>
    <source>
        <strain evidence="2 3">HTCC2155</strain>
    </source>
</reference>
<proteinExistence type="predicted"/>
<sequence length="220" mass="24809">MSSRFKYFDRNTPLLLPPSLNDWIPEDHIVHFIIDAVDLVPVDKFKTNPTGSGSDQFHPHLMLSILIYCYATGRFSSREIECATYSDLAVRYIAADLHPDHDTICKFRRENGVAFKEAFIQVLELASELKVLKKLGGVSVDGTKIKANASKHSAVSYKKSGELLELLSAEVDALTQKAEQADSKPLEEGLSIPEEITRRETRIAKLKDARKIIEERHSER</sequence>
<accession>A6DL51</accession>
<comment type="caution">
    <text evidence="2">The sequence shown here is derived from an EMBL/GenBank/DDBJ whole genome shotgun (WGS) entry which is preliminary data.</text>
</comment>
<dbReference type="InterPro" id="IPR008490">
    <property type="entry name" value="Transposase_InsH_N"/>
</dbReference>
<evidence type="ECO:0000259" key="1">
    <source>
        <dbReference type="Pfam" id="PF05598"/>
    </source>
</evidence>
<feature type="domain" description="Transposase InsH N-terminal" evidence="1">
    <location>
        <begin position="19"/>
        <end position="109"/>
    </location>
</feature>
<dbReference type="Proteomes" id="UP000004947">
    <property type="component" value="Unassembled WGS sequence"/>
</dbReference>
<dbReference type="PANTHER" id="PTHR33408">
    <property type="entry name" value="TRANSPOSASE"/>
    <property type="match status" value="1"/>
</dbReference>
<evidence type="ECO:0000313" key="3">
    <source>
        <dbReference type="Proteomes" id="UP000004947"/>
    </source>
</evidence>
<evidence type="ECO:0000313" key="2">
    <source>
        <dbReference type="EMBL" id="EDM27653.1"/>
    </source>
</evidence>
<organism evidence="2 3">
    <name type="scientific">Lentisphaera araneosa HTCC2155</name>
    <dbReference type="NCBI Taxonomy" id="313628"/>
    <lineage>
        <taxon>Bacteria</taxon>
        <taxon>Pseudomonadati</taxon>
        <taxon>Lentisphaerota</taxon>
        <taxon>Lentisphaeria</taxon>
        <taxon>Lentisphaerales</taxon>
        <taxon>Lentisphaeraceae</taxon>
        <taxon>Lentisphaera</taxon>
    </lineage>
</organism>
<name>A6DL51_9BACT</name>
<dbReference type="Pfam" id="PF05598">
    <property type="entry name" value="DUF772"/>
    <property type="match status" value="1"/>
</dbReference>
<protein>
    <submittedName>
        <fullName evidence="2">Probable transposase</fullName>
    </submittedName>
</protein>
<dbReference type="EMBL" id="ABCK01000008">
    <property type="protein sequence ID" value="EDM27653.1"/>
    <property type="molecule type" value="Genomic_DNA"/>
</dbReference>
<gene>
    <name evidence="2" type="ORF">LNTAR_20643</name>
</gene>
<keyword evidence="3" id="KW-1185">Reference proteome</keyword>
<dbReference type="AlphaFoldDB" id="A6DL51"/>